<keyword evidence="15 20" id="KW-0539">Nucleus</keyword>
<dbReference type="SMART" id="SM00734">
    <property type="entry name" value="ZnF_Rad18"/>
    <property type="match status" value="1"/>
</dbReference>
<dbReference type="GO" id="GO:0005634">
    <property type="term" value="C:nucleus"/>
    <property type="evidence" value="ECO:0007669"/>
    <property type="project" value="UniProtKB-SubCell"/>
</dbReference>
<evidence type="ECO:0000256" key="9">
    <source>
        <dbReference type="ARBA" id="ARBA00022763"/>
    </source>
</evidence>
<evidence type="ECO:0000256" key="3">
    <source>
        <dbReference type="ARBA" id="ARBA00004906"/>
    </source>
</evidence>
<evidence type="ECO:0000256" key="5">
    <source>
        <dbReference type="ARBA" id="ARBA00012483"/>
    </source>
</evidence>
<evidence type="ECO:0000256" key="4">
    <source>
        <dbReference type="ARBA" id="ARBA00009506"/>
    </source>
</evidence>
<evidence type="ECO:0000259" key="24">
    <source>
        <dbReference type="PROSITE" id="PS51908"/>
    </source>
</evidence>
<dbReference type="SMART" id="SM00184">
    <property type="entry name" value="RING"/>
    <property type="match status" value="1"/>
</dbReference>
<feature type="region of interest" description="Disordered" evidence="21">
    <location>
        <begin position="110"/>
        <end position="203"/>
    </location>
</feature>
<feature type="domain" description="UBZ4-type" evidence="24">
    <location>
        <begin position="204"/>
        <end position="231"/>
    </location>
</feature>
<organism evidence="25 26">
    <name type="scientific">Exophiala mesophila</name>
    <name type="common">Black yeast-like fungus</name>
    <dbReference type="NCBI Taxonomy" id="212818"/>
    <lineage>
        <taxon>Eukaryota</taxon>
        <taxon>Fungi</taxon>
        <taxon>Dikarya</taxon>
        <taxon>Ascomycota</taxon>
        <taxon>Pezizomycotina</taxon>
        <taxon>Eurotiomycetes</taxon>
        <taxon>Chaetothyriomycetidae</taxon>
        <taxon>Chaetothyriales</taxon>
        <taxon>Herpotrichiellaceae</taxon>
        <taxon>Exophiala</taxon>
    </lineage>
</organism>
<dbReference type="AlphaFoldDB" id="A0A0D1WVA1"/>
<dbReference type="GO" id="GO:0061630">
    <property type="term" value="F:ubiquitin protein ligase activity"/>
    <property type="evidence" value="ECO:0007669"/>
    <property type="project" value="UniProtKB-UniRule"/>
</dbReference>
<dbReference type="UniPathway" id="UPA00143"/>
<evidence type="ECO:0000256" key="20">
    <source>
        <dbReference type="RuleBase" id="RU368093"/>
    </source>
</evidence>
<feature type="compositionally biased region" description="Low complexity" evidence="21">
    <location>
        <begin position="146"/>
        <end position="160"/>
    </location>
</feature>
<reference evidence="25 26" key="1">
    <citation type="submission" date="2015-01" db="EMBL/GenBank/DDBJ databases">
        <title>The Genome Sequence of Exophiala mesophila CBS40295.</title>
        <authorList>
            <consortium name="The Broad Institute Genomics Platform"/>
            <person name="Cuomo C."/>
            <person name="de Hoog S."/>
            <person name="Gorbushina A."/>
            <person name="Stielow B."/>
            <person name="Teixiera M."/>
            <person name="Abouelleil A."/>
            <person name="Chapman S.B."/>
            <person name="Priest M."/>
            <person name="Young S.K."/>
            <person name="Wortman J."/>
            <person name="Nusbaum C."/>
            <person name="Birren B."/>
        </authorList>
    </citation>
    <scope>NUCLEOTIDE SEQUENCE [LARGE SCALE GENOMIC DNA]</scope>
    <source>
        <strain evidence="25 26">CBS 40295</strain>
    </source>
</reference>
<evidence type="ECO:0000256" key="18">
    <source>
        <dbReference type="PROSITE-ProRule" id="PRU00175"/>
    </source>
</evidence>
<feature type="domain" description="SAP" evidence="23">
    <location>
        <begin position="278"/>
        <end position="312"/>
    </location>
</feature>
<feature type="region of interest" description="Disordered" evidence="21">
    <location>
        <begin position="230"/>
        <end position="263"/>
    </location>
</feature>
<keyword evidence="11 20" id="KW-0833">Ubl conjugation pathway</keyword>
<evidence type="ECO:0000259" key="22">
    <source>
        <dbReference type="PROSITE" id="PS50089"/>
    </source>
</evidence>
<dbReference type="GO" id="GO:0003697">
    <property type="term" value="F:single-stranded DNA binding"/>
    <property type="evidence" value="ECO:0007669"/>
    <property type="project" value="UniProtKB-UniRule"/>
</dbReference>
<dbReference type="EC" id="2.3.2.27" evidence="5 20"/>
<dbReference type="HOGENOM" id="CLU_028491_1_0_1"/>
<keyword evidence="7 20" id="KW-0808">Transferase</keyword>
<proteinExistence type="inferred from homology"/>
<evidence type="ECO:0000256" key="15">
    <source>
        <dbReference type="ARBA" id="ARBA00023242"/>
    </source>
</evidence>
<evidence type="ECO:0000256" key="16">
    <source>
        <dbReference type="ARBA" id="ARBA00054102"/>
    </source>
</evidence>
<dbReference type="PANTHER" id="PTHR14134">
    <property type="entry name" value="E3 UBIQUITIN-PROTEIN LIGASE RAD18"/>
    <property type="match status" value="1"/>
</dbReference>
<feature type="region of interest" description="Disordered" evidence="21">
    <location>
        <begin position="382"/>
        <end position="538"/>
    </location>
</feature>
<evidence type="ECO:0000256" key="1">
    <source>
        <dbReference type="ARBA" id="ARBA00000900"/>
    </source>
</evidence>
<accession>A0A0D1WVA1</accession>
<comment type="subcellular location">
    <subcellularLocation>
        <location evidence="2 20">Nucleus</location>
    </subcellularLocation>
</comment>
<evidence type="ECO:0000256" key="10">
    <source>
        <dbReference type="ARBA" id="ARBA00022771"/>
    </source>
</evidence>
<evidence type="ECO:0000256" key="11">
    <source>
        <dbReference type="ARBA" id="ARBA00022786"/>
    </source>
</evidence>
<keyword evidence="10 18" id="KW-0863">Zinc-finger</keyword>
<dbReference type="Gene3D" id="3.30.160.60">
    <property type="entry name" value="Classic Zinc Finger"/>
    <property type="match status" value="1"/>
</dbReference>
<dbReference type="STRING" id="212818.A0A0D1WVA1"/>
<dbReference type="PANTHER" id="PTHR14134:SF2">
    <property type="entry name" value="E3 UBIQUITIN-PROTEIN LIGASE RAD18"/>
    <property type="match status" value="1"/>
</dbReference>
<evidence type="ECO:0000256" key="7">
    <source>
        <dbReference type="ARBA" id="ARBA00022679"/>
    </source>
</evidence>
<dbReference type="InterPro" id="IPR001841">
    <property type="entry name" value="Znf_RING"/>
</dbReference>
<dbReference type="PROSITE" id="PS51908">
    <property type="entry name" value="ZF_UBZ4"/>
    <property type="match status" value="1"/>
</dbReference>
<evidence type="ECO:0000256" key="14">
    <source>
        <dbReference type="ARBA" id="ARBA00023204"/>
    </source>
</evidence>
<dbReference type="GO" id="GO:0008270">
    <property type="term" value="F:zinc ion binding"/>
    <property type="evidence" value="ECO:0007669"/>
    <property type="project" value="UniProtKB-KW"/>
</dbReference>
<feature type="compositionally biased region" description="Low complexity" evidence="21">
    <location>
        <begin position="471"/>
        <end position="480"/>
    </location>
</feature>
<evidence type="ECO:0000256" key="8">
    <source>
        <dbReference type="ARBA" id="ARBA00022723"/>
    </source>
</evidence>
<dbReference type="InterPro" id="IPR004580">
    <property type="entry name" value="Rad18_fungi"/>
</dbReference>
<dbReference type="InterPro" id="IPR039577">
    <property type="entry name" value="Rad18"/>
</dbReference>
<comment type="similarity">
    <text evidence="4 20">Belongs to the RAD18 family.</text>
</comment>
<evidence type="ECO:0000313" key="26">
    <source>
        <dbReference type="Proteomes" id="UP000054302"/>
    </source>
</evidence>
<keyword evidence="14 19" id="KW-0234">DNA repair</keyword>
<evidence type="ECO:0000313" key="25">
    <source>
        <dbReference type="EMBL" id="KIV93270.1"/>
    </source>
</evidence>
<evidence type="ECO:0000256" key="19">
    <source>
        <dbReference type="PROSITE-ProRule" id="PRU01256"/>
    </source>
</evidence>
<keyword evidence="13 20" id="KW-0238">DNA-binding</keyword>
<comment type="pathway">
    <text evidence="3 20">Protein modification; protein ubiquitination.</text>
</comment>
<dbReference type="OMA" id="IPNTGPR"/>
<name>A0A0D1WVA1_EXOME</name>
<feature type="compositionally biased region" description="Low complexity" evidence="21">
    <location>
        <begin position="183"/>
        <end position="198"/>
    </location>
</feature>
<evidence type="ECO:0000259" key="23">
    <source>
        <dbReference type="PROSITE" id="PS50800"/>
    </source>
</evidence>
<evidence type="ECO:0000256" key="13">
    <source>
        <dbReference type="ARBA" id="ARBA00023125"/>
    </source>
</evidence>
<dbReference type="InterPro" id="IPR006642">
    <property type="entry name" value="Rad18_UBZ4"/>
</dbReference>
<comment type="catalytic activity">
    <reaction evidence="1 20">
        <text>S-ubiquitinyl-[E2 ubiquitin-conjugating enzyme]-L-cysteine + [acceptor protein]-L-lysine = [E2 ubiquitin-conjugating enzyme]-L-cysteine + N(6)-ubiquitinyl-[acceptor protein]-L-lysine.</text>
        <dbReference type="EC" id="2.3.2.27"/>
    </reaction>
</comment>
<keyword evidence="12 20" id="KW-0862">Zinc</keyword>
<dbReference type="SMART" id="SM00513">
    <property type="entry name" value="SAP"/>
    <property type="match status" value="1"/>
</dbReference>
<dbReference type="FunFam" id="3.30.40.10:FF:000172">
    <property type="entry name" value="E3 ubiquitin-protein ligase RAD18"/>
    <property type="match status" value="1"/>
</dbReference>
<gene>
    <name evidence="25" type="ORF">PV10_04496</name>
</gene>
<dbReference type="InterPro" id="IPR003034">
    <property type="entry name" value="SAP_dom"/>
</dbReference>
<dbReference type="Pfam" id="PF13923">
    <property type="entry name" value="zf-C3HC4_2"/>
    <property type="match status" value="1"/>
</dbReference>
<protein>
    <recommendedName>
        <fullName evidence="6 20">Postreplication repair E3 ubiquitin-protein ligase RAD18</fullName>
        <ecNumber evidence="5 20">2.3.2.27</ecNumber>
    </recommendedName>
    <alternativeName>
        <fullName evidence="20">RING-type E3 ubiquitin transferase RAD18</fullName>
    </alternativeName>
</protein>
<evidence type="ECO:0000256" key="6">
    <source>
        <dbReference type="ARBA" id="ARBA00015551"/>
    </source>
</evidence>
<dbReference type="GO" id="GO:0006513">
    <property type="term" value="P:protein monoubiquitination"/>
    <property type="evidence" value="ECO:0007669"/>
    <property type="project" value="InterPro"/>
</dbReference>
<dbReference type="Gene3D" id="3.30.40.10">
    <property type="entry name" value="Zinc/RING finger domain, C3HC4 (zinc finger)"/>
    <property type="match status" value="1"/>
</dbReference>
<dbReference type="RefSeq" id="XP_016224844.1">
    <property type="nucleotide sequence ID" value="XM_016369056.1"/>
</dbReference>
<evidence type="ECO:0000256" key="2">
    <source>
        <dbReference type="ARBA" id="ARBA00004123"/>
    </source>
</evidence>
<feature type="compositionally biased region" description="Acidic residues" evidence="21">
    <location>
        <begin position="164"/>
        <end position="174"/>
    </location>
</feature>
<sequence length="538" mass="59641">MPDHHEVTDSSDWLPTPLAPLAQLESSLRCQVCKDFFTTPMITSCSHTFCSLCIRRHLSQEGKCPACRELDQEIKLRRNWVVEELVTNFAKERSGLLQLAHQVGQARQEAANVVDSERPSKRRRIADTKMVVNGNGNGVERRSTRSQSKAAISASQQSARSTDEVMDSEDEGSLYEEPQTQNLRSTMPSTSSSLPSSRQPNDGKVACPCCGRRMKETQINSHLDKCIAGESHSPIDETTSPPPPPTSANHPITKPAASTAFSSSKPVIHQARLPFINYTLLTDNALRKKLKDLGIPAHGSKDLMRRRHTEWVNLWNANCDSSNPLSKRQLLQDLRVWEDTLGRQIERAPPSGFMSKDFDRDRHVKTQKDNFDELIRQARAKMTKSAQTTTTAAASNSAGDGDDDDVGDEKRDMNDQDQDQEKLQTAQVQNNAEFEDSRPSKPAPESSDPLQSSSAFHAEPTQLPPSNPATLPQSSHISIPPHQPHQPHQPLPTHQSIDLTTSPSKPTVSNQVPPSSSSSTFPPQPPTHNNYTHQHDLT</sequence>
<dbReference type="PROSITE" id="PS50089">
    <property type="entry name" value="ZF_RING_2"/>
    <property type="match status" value="1"/>
</dbReference>
<dbReference type="OrthoDB" id="9049620at2759"/>
<feature type="compositionally biased region" description="Polar residues" evidence="21">
    <location>
        <begin position="423"/>
        <end position="432"/>
    </location>
</feature>
<keyword evidence="9 19" id="KW-0227">DNA damage</keyword>
<dbReference type="PROSITE" id="PS00518">
    <property type="entry name" value="ZF_RING_1"/>
    <property type="match status" value="1"/>
</dbReference>
<dbReference type="GO" id="GO:0006301">
    <property type="term" value="P:DNA damage tolerance"/>
    <property type="evidence" value="ECO:0007669"/>
    <property type="project" value="InterPro"/>
</dbReference>
<comment type="function">
    <text evidence="16 20">E3 RING-finger protein, member of the UBC2/RAD6 epistasis group. Associates to the E2 ubiquitin conjugating enzyme UBC2/RAD6 to form the UBC2-RAD18 ubiquitin ligase complex involved in postreplicative repair (PRR) of damaged DNA.</text>
</comment>
<dbReference type="GO" id="GO:0097505">
    <property type="term" value="C:Rad6-Rad18 complex"/>
    <property type="evidence" value="ECO:0007669"/>
    <property type="project" value="TreeGrafter"/>
</dbReference>
<dbReference type="GO" id="GO:0006281">
    <property type="term" value="P:DNA repair"/>
    <property type="evidence" value="ECO:0007669"/>
    <property type="project" value="UniProtKB-KW"/>
</dbReference>
<keyword evidence="26" id="KW-1185">Reference proteome</keyword>
<evidence type="ECO:0000256" key="17">
    <source>
        <dbReference type="ARBA" id="ARBA00066140"/>
    </source>
</evidence>
<dbReference type="GeneID" id="27322341"/>
<feature type="compositionally biased region" description="Low complexity" evidence="21">
    <location>
        <begin position="506"/>
        <end position="521"/>
    </location>
</feature>
<dbReference type="NCBIfam" id="TIGR00599">
    <property type="entry name" value="rad18"/>
    <property type="match status" value="1"/>
</dbReference>
<feature type="domain" description="RING-type" evidence="22">
    <location>
        <begin position="30"/>
        <end position="68"/>
    </location>
</feature>
<dbReference type="Proteomes" id="UP000054302">
    <property type="component" value="Unassembled WGS sequence"/>
</dbReference>
<dbReference type="SUPFAM" id="SSF57850">
    <property type="entry name" value="RING/U-box"/>
    <property type="match status" value="1"/>
</dbReference>
<feature type="compositionally biased region" description="Basic and acidic residues" evidence="21">
    <location>
        <begin position="408"/>
        <end position="422"/>
    </location>
</feature>
<keyword evidence="8 20" id="KW-0479">Metal-binding</keyword>
<dbReference type="PROSITE" id="PS50800">
    <property type="entry name" value="SAP"/>
    <property type="match status" value="1"/>
</dbReference>
<dbReference type="EMBL" id="KN847522">
    <property type="protein sequence ID" value="KIV93270.1"/>
    <property type="molecule type" value="Genomic_DNA"/>
</dbReference>
<feature type="compositionally biased region" description="Pro residues" evidence="21">
    <location>
        <begin position="481"/>
        <end position="490"/>
    </location>
</feature>
<evidence type="ECO:0000256" key="21">
    <source>
        <dbReference type="SAM" id="MobiDB-lite"/>
    </source>
</evidence>
<dbReference type="InterPro" id="IPR013083">
    <property type="entry name" value="Znf_RING/FYVE/PHD"/>
</dbReference>
<evidence type="ECO:0000256" key="12">
    <source>
        <dbReference type="ARBA" id="ARBA00022833"/>
    </source>
</evidence>
<feature type="compositionally biased region" description="Low complexity" evidence="21">
    <location>
        <begin position="383"/>
        <end position="399"/>
    </location>
</feature>
<comment type="subunit">
    <text evidence="17 20">Interacts with E2 UBC2, forming a complex with ubiquitin ligase activity.</text>
</comment>
<dbReference type="InterPro" id="IPR017907">
    <property type="entry name" value="Znf_RING_CS"/>
</dbReference>
<dbReference type="VEuPathDB" id="FungiDB:PV10_04496"/>